<keyword evidence="7" id="KW-0067">ATP-binding</keyword>
<dbReference type="CDD" id="cd00130">
    <property type="entry name" value="PAS"/>
    <property type="match status" value="4"/>
</dbReference>
<protein>
    <recommendedName>
        <fullName evidence="2">histidine kinase</fullName>
        <ecNumber evidence="2">2.7.13.3</ecNumber>
    </recommendedName>
</protein>
<dbReference type="InterPro" id="IPR036890">
    <property type="entry name" value="HATPase_C_sf"/>
</dbReference>
<dbReference type="InterPro" id="IPR000700">
    <property type="entry name" value="PAS-assoc_C"/>
</dbReference>
<dbReference type="SMART" id="SM00091">
    <property type="entry name" value="PAS"/>
    <property type="match status" value="5"/>
</dbReference>
<dbReference type="InterPro" id="IPR000014">
    <property type="entry name" value="PAS"/>
</dbReference>
<keyword evidence="13" id="KW-1185">Reference proteome</keyword>
<keyword evidence="6" id="KW-0418">Kinase</keyword>
<dbReference type="InterPro" id="IPR050482">
    <property type="entry name" value="Sensor_HK_TwoCompSys"/>
</dbReference>
<dbReference type="EC" id="2.7.13.3" evidence="2"/>
<comment type="caution">
    <text evidence="12">The sequence shown here is derived from an EMBL/GenBank/DDBJ whole genome shotgun (WGS) entry which is preliminary data.</text>
</comment>
<dbReference type="PROSITE" id="PS50112">
    <property type="entry name" value="PAS"/>
    <property type="match status" value="3"/>
</dbReference>
<comment type="catalytic activity">
    <reaction evidence="1">
        <text>ATP + protein L-histidine = ADP + protein N-phospho-L-histidine.</text>
        <dbReference type="EC" id="2.7.13.3"/>
    </reaction>
</comment>
<evidence type="ECO:0000256" key="4">
    <source>
        <dbReference type="ARBA" id="ARBA00022679"/>
    </source>
</evidence>
<feature type="domain" description="PAC" evidence="11">
    <location>
        <begin position="352"/>
        <end position="406"/>
    </location>
</feature>
<dbReference type="SUPFAM" id="SSF55785">
    <property type="entry name" value="PYP-like sensor domain (PAS domain)"/>
    <property type="match status" value="5"/>
</dbReference>
<feature type="domain" description="PAC" evidence="11">
    <location>
        <begin position="226"/>
        <end position="278"/>
    </location>
</feature>
<dbReference type="CDD" id="cd16917">
    <property type="entry name" value="HATPase_UhpB-NarQ-NarX-like"/>
    <property type="match status" value="1"/>
</dbReference>
<dbReference type="Pfam" id="PF08447">
    <property type="entry name" value="PAS_3"/>
    <property type="match status" value="1"/>
</dbReference>
<evidence type="ECO:0000256" key="6">
    <source>
        <dbReference type="ARBA" id="ARBA00022777"/>
    </source>
</evidence>
<evidence type="ECO:0000259" key="11">
    <source>
        <dbReference type="PROSITE" id="PS50113"/>
    </source>
</evidence>
<sequence length="876" mass="99207">MKIDNNKVFAATSESGIMFSDDLLENIPPQLADQLTDALVSTDEQFTITLWNKAASRLFGLPANVLLGSKLHQIIPGLHPSSKENIHSSLIASGKWKGETMIELSTDQKIRIELAIFSLSSDKPGYAAMIRPAAGTQPVQISNIKELIYNKPFFNALAEGLIVQDDKGEIIVYNTVAESISGLTRDQIIDRDFLEKERSYFTEDGNPFSWDNFPAIIARRSGLPQTDIVIGWLQTEGSVRWININSHPVIEENGRLIGTVTSFTDITAIKAARQELKNSEERWRAVINNSKSGVLLIDHQYKILLANDIAIDHQLLMPGAILIEPGMNFLDLLPEHRRMPVKETLDSILRGDAVEYEIVYTKSDNQDVWLLANYTPVKNADGTITGICFSANDITAIKENEFALYKSEQRWKFALDGAGDGVWEYNFQTKESYYSTIYKNMLGFSDKEFQNEAYEWHTRIHPEDVDKVKMIDQQYETRTIENHSVEYRLKSKSGDYVWILDRGMLLERTADGMPLKLIGTHKNITEQKRREEALIQSRKRFGSFMANTPTMTWIIDENAIFRYLNAPYLKAFNLQEGDIGRSIYEIFPKHICDLFVENNWKVWNSNKAIETIEDGVGPNGDPQIYHIFKFPLETEDGVRLLGGVALDITQKVILEKRLAEEQETRKREIIQAIMSAQEKERKELAYELHDNVNQILSSSRLMLEVAIEKPDISQEFMGRSLGYLQNAITELRKISHSLIPGTLRDISLEAAIEEVVQNINATEKLRIIYEKAIGSNVKMIAPEIQLAVLRIVQEQCNNILKHANASEASISLNIDEQKILLLINDNGNGFDTVNTKKGLGLNNIFNRTAYYNGSIQLISSSGKGCNLQVRIPLPSR</sequence>
<keyword evidence="8" id="KW-0902">Two-component regulatory system</keyword>
<dbReference type="NCBIfam" id="TIGR00229">
    <property type="entry name" value="sensory_box"/>
    <property type="match status" value="4"/>
</dbReference>
<feature type="domain" description="PAS" evidence="10">
    <location>
        <begin position="154"/>
        <end position="194"/>
    </location>
</feature>
<evidence type="ECO:0000256" key="5">
    <source>
        <dbReference type="ARBA" id="ARBA00022741"/>
    </source>
</evidence>
<dbReference type="PANTHER" id="PTHR24421:SF10">
    <property type="entry name" value="NITRATE_NITRITE SENSOR PROTEIN NARQ"/>
    <property type="match status" value="1"/>
</dbReference>
<proteinExistence type="predicted"/>
<dbReference type="InterPro" id="IPR001610">
    <property type="entry name" value="PAC"/>
</dbReference>
<dbReference type="Pfam" id="PF13426">
    <property type="entry name" value="PAS_9"/>
    <property type="match status" value="1"/>
</dbReference>
<gene>
    <name evidence="12" type="ORF">LZZ85_02255</name>
</gene>
<evidence type="ECO:0000256" key="2">
    <source>
        <dbReference type="ARBA" id="ARBA00012438"/>
    </source>
</evidence>
<keyword evidence="5" id="KW-0547">Nucleotide-binding</keyword>
<dbReference type="Pfam" id="PF02518">
    <property type="entry name" value="HATPase_c"/>
    <property type="match status" value="1"/>
</dbReference>
<name>A0ABS9KL89_9BACT</name>
<evidence type="ECO:0000256" key="3">
    <source>
        <dbReference type="ARBA" id="ARBA00022553"/>
    </source>
</evidence>
<reference evidence="12" key="1">
    <citation type="submission" date="2022-01" db="EMBL/GenBank/DDBJ databases">
        <authorList>
            <person name="Jo J.-H."/>
            <person name="Im W.-T."/>
        </authorList>
    </citation>
    <scope>NUCLEOTIDE SEQUENCE</scope>
    <source>
        <strain evidence="12">NA20</strain>
    </source>
</reference>
<dbReference type="InterPro" id="IPR035965">
    <property type="entry name" value="PAS-like_dom_sf"/>
</dbReference>
<dbReference type="PANTHER" id="PTHR24421">
    <property type="entry name" value="NITRATE/NITRITE SENSOR PROTEIN NARX-RELATED"/>
    <property type="match status" value="1"/>
</dbReference>
<dbReference type="SMART" id="SM00086">
    <property type="entry name" value="PAC"/>
    <property type="match status" value="3"/>
</dbReference>
<dbReference type="Gene3D" id="3.30.450.20">
    <property type="entry name" value="PAS domain"/>
    <property type="match status" value="5"/>
</dbReference>
<evidence type="ECO:0000256" key="7">
    <source>
        <dbReference type="ARBA" id="ARBA00022840"/>
    </source>
</evidence>
<evidence type="ECO:0000313" key="12">
    <source>
        <dbReference type="EMBL" id="MCG2613076.1"/>
    </source>
</evidence>
<feature type="domain" description="Histidine kinase" evidence="9">
    <location>
        <begin position="683"/>
        <end position="875"/>
    </location>
</feature>
<dbReference type="RefSeq" id="WP_237868301.1">
    <property type="nucleotide sequence ID" value="NZ_JAKLTR010000001.1"/>
</dbReference>
<dbReference type="InterPro" id="IPR013767">
    <property type="entry name" value="PAS_fold"/>
</dbReference>
<dbReference type="Pfam" id="PF00989">
    <property type="entry name" value="PAS"/>
    <property type="match status" value="1"/>
</dbReference>
<evidence type="ECO:0000256" key="8">
    <source>
        <dbReference type="ARBA" id="ARBA00023012"/>
    </source>
</evidence>
<dbReference type="InterPro" id="IPR013656">
    <property type="entry name" value="PAS_4"/>
</dbReference>
<dbReference type="InterPro" id="IPR011712">
    <property type="entry name" value="Sig_transdc_His_kin_sub3_dim/P"/>
</dbReference>
<dbReference type="InterPro" id="IPR003594">
    <property type="entry name" value="HATPase_dom"/>
</dbReference>
<dbReference type="SUPFAM" id="SSF55874">
    <property type="entry name" value="ATPase domain of HSP90 chaperone/DNA topoisomerase II/histidine kinase"/>
    <property type="match status" value="1"/>
</dbReference>
<dbReference type="PROSITE" id="PS50113">
    <property type="entry name" value="PAC"/>
    <property type="match status" value="3"/>
</dbReference>
<keyword evidence="4" id="KW-0808">Transferase</keyword>
<feature type="domain" description="PAC" evidence="11">
    <location>
        <begin position="483"/>
        <end position="536"/>
    </location>
</feature>
<feature type="domain" description="PAS" evidence="10">
    <location>
        <begin position="30"/>
        <end position="90"/>
    </location>
</feature>
<organism evidence="12 13">
    <name type="scientific">Terrimonas ginsenosidimutans</name>
    <dbReference type="NCBI Taxonomy" id="2908004"/>
    <lineage>
        <taxon>Bacteria</taxon>
        <taxon>Pseudomonadati</taxon>
        <taxon>Bacteroidota</taxon>
        <taxon>Chitinophagia</taxon>
        <taxon>Chitinophagales</taxon>
        <taxon>Chitinophagaceae</taxon>
        <taxon>Terrimonas</taxon>
    </lineage>
</organism>
<dbReference type="Pfam" id="PF07730">
    <property type="entry name" value="HisKA_3"/>
    <property type="match status" value="1"/>
</dbReference>
<dbReference type="Gene3D" id="3.30.565.10">
    <property type="entry name" value="Histidine kinase-like ATPase, C-terminal domain"/>
    <property type="match status" value="1"/>
</dbReference>
<dbReference type="InterPro" id="IPR005467">
    <property type="entry name" value="His_kinase_dom"/>
</dbReference>
<accession>A0ABS9KL89</accession>
<dbReference type="EMBL" id="JAKLTR010000001">
    <property type="protein sequence ID" value="MCG2613076.1"/>
    <property type="molecule type" value="Genomic_DNA"/>
</dbReference>
<dbReference type="Pfam" id="PF08448">
    <property type="entry name" value="PAS_4"/>
    <property type="match status" value="2"/>
</dbReference>
<evidence type="ECO:0000256" key="1">
    <source>
        <dbReference type="ARBA" id="ARBA00000085"/>
    </source>
</evidence>
<evidence type="ECO:0000259" key="10">
    <source>
        <dbReference type="PROSITE" id="PS50112"/>
    </source>
</evidence>
<evidence type="ECO:0000259" key="9">
    <source>
        <dbReference type="PROSITE" id="PS50109"/>
    </source>
</evidence>
<dbReference type="InterPro" id="IPR013655">
    <property type="entry name" value="PAS_fold_3"/>
</dbReference>
<dbReference type="Proteomes" id="UP001165367">
    <property type="component" value="Unassembled WGS sequence"/>
</dbReference>
<dbReference type="PROSITE" id="PS50109">
    <property type="entry name" value="HIS_KIN"/>
    <property type="match status" value="1"/>
</dbReference>
<keyword evidence="3" id="KW-0597">Phosphoprotein</keyword>
<feature type="domain" description="PAS" evidence="10">
    <location>
        <begin position="407"/>
        <end position="483"/>
    </location>
</feature>
<dbReference type="Gene3D" id="1.20.5.1930">
    <property type="match status" value="1"/>
</dbReference>
<evidence type="ECO:0000313" key="13">
    <source>
        <dbReference type="Proteomes" id="UP001165367"/>
    </source>
</evidence>